<reference evidence="19 20" key="1">
    <citation type="journal article" date="2016" name="Nat. Commun.">
        <title>Thousands of microbial genomes shed light on interconnected biogeochemical processes in an aquifer system.</title>
        <authorList>
            <person name="Anantharaman K."/>
            <person name="Brown C.T."/>
            <person name="Hug L.A."/>
            <person name="Sharon I."/>
            <person name="Castelle C.J."/>
            <person name="Probst A.J."/>
            <person name="Thomas B.C."/>
            <person name="Singh A."/>
            <person name="Wilkins M.J."/>
            <person name="Karaoz U."/>
            <person name="Brodie E.L."/>
            <person name="Williams K.H."/>
            <person name="Hubbard S.S."/>
            <person name="Banfield J.F."/>
        </authorList>
    </citation>
    <scope>NUCLEOTIDE SEQUENCE [LARGE SCALE GENOMIC DNA]</scope>
</reference>
<keyword evidence="8 15" id="KW-0489">Methyltransferase</keyword>
<evidence type="ECO:0000313" key="19">
    <source>
        <dbReference type="EMBL" id="OGB74016.1"/>
    </source>
</evidence>
<comment type="catalytic activity">
    <reaction evidence="14 15 17">
        <text>guanosine(37) in tRNA + S-adenosyl-L-methionine = N(1)-methylguanosine(37) in tRNA + S-adenosyl-L-homocysteine + H(+)</text>
        <dbReference type="Rhea" id="RHEA:36899"/>
        <dbReference type="Rhea" id="RHEA-COMP:10145"/>
        <dbReference type="Rhea" id="RHEA-COMP:10147"/>
        <dbReference type="ChEBI" id="CHEBI:15378"/>
        <dbReference type="ChEBI" id="CHEBI:57856"/>
        <dbReference type="ChEBI" id="CHEBI:59789"/>
        <dbReference type="ChEBI" id="CHEBI:73542"/>
        <dbReference type="ChEBI" id="CHEBI:74269"/>
        <dbReference type="EC" id="2.1.1.228"/>
    </reaction>
</comment>
<evidence type="ECO:0000256" key="11">
    <source>
        <dbReference type="ARBA" id="ARBA00022694"/>
    </source>
</evidence>
<evidence type="ECO:0000256" key="16">
    <source>
        <dbReference type="PIRSR" id="PIRSR000386-1"/>
    </source>
</evidence>
<dbReference type="InterPro" id="IPR016009">
    <property type="entry name" value="tRNA_MeTrfase_TRMD/TRM10"/>
</dbReference>
<evidence type="ECO:0000256" key="8">
    <source>
        <dbReference type="ARBA" id="ARBA00022603"/>
    </source>
</evidence>
<evidence type="ECO:0000256" key="3">
    <source>
        <dbReference type="ARBA" id="ARBA00007630"/>
    </source>
</evidence>
<evidence type="ECO:0000256" key="2">
    <source>
        <dbReference type="ARBA" id="ARBA00004496"/>
    </source>
</evidence>
<evidence type="ECO:0000256" key="10">
    <source>
        <dbReference type="ARBA" id="ARBA00022691"/>
    </source>
</evidence>
<keyword evidence="7 15" id="KW-0963">Cytoplasm</keyword>
<evidence type="ECO:0000256" key="17">
    <source>
        <dbReference type="RuleBase" id="RU003464"/>
    </source>
</evidence>
<dbReference type="STRING" id="1798535.A2V68_01450"/>
<feature type="binding site" evidence="15 16">
    <location>
        <position position="115"/>
    </location>
    <ligand>
        <name>S-adenosyl-L-methionine</name>
        <dbReference type="ChEBI" id="CHEBI:59789"/>
    </ligand>
</feature>
<keyword evidence="10 15" id="KW-0949">S-adenosyl-L-methionine</keyword>
<dbReference type="Gene3D" id="3.40.1280.10">
    <property type="match status" value="1"/>
</dbReference>
<evidence type="ECO:0000256" key="1">
    <source>
        <dbReference type="ARBA" id="ARBA00002634"/>
    </source>
</evidence>
<comment type="caution">
    <text evidence="15">Lacks conserved residue(s) required for the propagation of feature annotation.</text>
</comment>
<dbReference type="AlphaFoldDB" id="A0A1F4NRM2"/>
<gene>
    <name evidence="15" type="primary">trmD</name>
    <name evidence="19" type="ORF">A2V68_01450</name>
</gene>
<evidence type="ECO:0000256" key="9">
    <source>
        <dbReference type="ARBA" id="ARBA00022679"/>
    </source>
</evidence>
<dbReference type="Pfam" id="PF01746">
    <property type="entry name" value="tRNA_m1G_MT"/>
    <property type="match status" value="1"/>
</dbReference>
<dbReference type="InterPro" id="IPR029028">
    <property type="entry name" value="Alpha/beta_knot_MTases"/>
</dbReference>
<dbReference type="CDD" id="cd18080">
    <property type="entry name" value="TrmD-like"/>
    <property type="match status" value="1"/>
</dbReference>
<evidence type="ECO:0000256" key="5">
    <source>
        <dbReference type="ARBA" id="ARBA00012807"/>
    </source>
</evidence>
<comment type="subunit">
    <text evidence="4 15 17">Homodimer.</text>
</comment>
<sequence>MKVTFITIFPGLVEDFFKEGLLARARRTGKVKVETINPRDFAGDKHNTVDDLPYGGGLAGNVMKVGPLVAAIRKATGRRKAKNCRVILLGPAKQVFGQKVARKLTKYSHLVFVCGRYEGVDARVDKYVDMKMSIGEFVVMGGEVAALAMTEAIVRLLPGVIGNEVSLEEESYGSAFKLEYPHYTRPEVFEGYRVPRVLLSGNHKKIEQWRRKNSPSTKQTGNR</sequence>
<keyword evidence="9 15" id="KW-0808">Transferase</keyword>
<name>A0A1F4NRM2_UNCK3</name>
<evidence type="ECO:0000259" key="18">
    <source>
        <dbReference type="Pfam" id="PF01746"/>
    </source>
</evidence>
<dbReference type="PANTHER" id="PTHR46417:SF1">
    <property type="entry name" value="TRNA (GUANINE-N(1)-)-METHYLTRANSFERASE"/>
    <property type="match status" value="1"/>
</dbReference>
<dbReference type="InterPro" id="IPR002649">
    <property type="entry name" value="tRNA_m1G_MeTrfase_TrmD"/>
</dbReference>
<proteinExistence type="inferred from homology"/>
<dbReference type="Gene3D" id="1.10.1270.20">
    <property type="entry name" value="tRNA(m1g37)methyltransferase, domain 2"/>
    <property type="match status" value="1"/>
</dbReference>
<evidence type="ECO:0000256" key="6">
    <source>
        <dbReference type="ARBA" id="ARBA00014679"/>
    </source>
</evidence>
<feature type="binding site" evidence="16">
    <location>
        <begin position="134"/>
        <end position="139"/>
    </location>
    <ligand>
        <name>S-adenosyl-L-methionine</name>
        <dbReference type="ChEBI" id="CHEBI:59789"/>
    </ligand>
</feature>
<comment type="function">
    <text evidence="1 15 17">Specifically methylates guanosine-37 in various tRNAs.</text>
</comment>
<comment type="subcellular location">
    <subcellularLocation>
        <location evidence="2 15 17">Cytoplasm</location>
    </subcellularLocation>
</comment>
<evidence type="ECO:0000256" key="14">
    <source>
        <dbReference type="ARBA" id="ARBA00047783"/>
    </source>
</evidence>
<protein>
    <recommendedName>
        <fullName evidence="6 15">tRNA (guanine-N(1)-)-methyltransferase</fullName>
        <ecNumber evidence="5 15">2.1.1.228</ecNumber>
    </recommendedName>
    <alternativeName>
        <fullName evidence="12 15">M1G-methyltransferase</fullName>
    </alternativeName>
    <alternativeName>
        <fullName evidence="13 15">tRNA [GM37] methyltransferase</fullName>
    </alternativeName>
</protein>
<evidence type="ECO:0000256" key="4">
    <source>
        <dbReference type="ARBA" id="ARBA00011738"/>
    </source>
</evidence>
<evidence type="ECO:0000313" key="20">
    <source>
        <dbReference type="Proteomes" id="UP000176651"/>
    </source>
</evidence>
<comment type="caution">
    <text evidence="19">The sequence shown here is derived from an EMBL/GenBank/DDBJ whole genome shotgun (WGS) entry which is preliminary data.</text>
</comment>
<dbReference type="EC" id="2.1.1.228" evidence="5 15"/>
<dbReference type="PIRSF" id="PIRSF000386">
    <property type="entry name" value="tRNA_mtase"/>
    <property type="match status" value="1"/>
</dbReference>
<evidence type="ECO:0000256" key="13">
    <source>
        <dbReference type="ARBA" id="ARBA00033392"/>
    </source>
</evidence>
<dbReference type="InterPro" id="IPR029026">
    <property type="entry name" value="tRNA_m1G_MTases_N"/>
</dbReference>
<dbReference type="EMBL" id="META01000006">
    <property type="protein sequence ID" value="OGB74016.1"/>
    <property type="molecule type" value="Genomic_DNA"/>
</dbReference>
<evidence type="ECO:0000256" key="7">
    <source>
        <dbReference type="ARBA" id="ARBA00022490"/>
    </source>
</evidence>
<dbReference type="GO" id="GO:0052906">
    <property type="term" value="F:tRNA (guanine(37)-N1)-methyltransferase activity"/>
    <property type="evidence" value="ECO:0007669"/>
    <property type="project" value="UniProtKB-UniRule"/>
</dbReference>
<dbReference type="Proteomes" id="UP000176651">
    <property type="component" value="Unassembled WGS sequence"/>
</dbReference>
<dbReference type="InterPro" id="IPR023148">
    <property type="entry name" value="tRNA_m1G_MeTrfase_C_sf"/>
</dbReference>
<dbReference type="GO" id="GO:0002939">
    <property type="term" value="P:tRNA N1-guanine methylation"/>
    <property type="evidence" value="ECO:0007669"/>
    <property type="project" value="TreeGrafter"/>
</dbReference>
<evidence type="ECO:0000256" key="12">
    <source>
        <dbReference type="ARBA" id="ARBA00029736"/>
    </source>
</evidence>
<dbReference type="NCBIfam" id="TIGR00088">
    <property type="entry name" value="trmD"/>
    <property type="match status" value="1"/>
</dbReference>
<comment type="similarity">
    <text evidence="3 15 17">Belongs to the RNA methyltransferase TrmD family.</text>
</comment>
<dbReference type="NCBIfam" id="NF000648">
    <property type="entry name" value="PRK00026.1"/>
    <property type="match status" value="1"/>
</dbReference>
<organism evidence="19 20">
    <name type="scientific">candidate division Kazan bacterium RBG_13_50_9</name>
    <dbReference type="NCBI Taxonomy" id="1798535"/>
    <lineage>
        <taxon>Bacteria</taxon>
        <taxon>Bacteria division Kazan-3B-28</taxon>
    </lineage>
</organism>
<dbReference type="PANTHER" id="PTHR46417">
    <property type="entry name" value="TRNA (GUANINE-N(1)-)-METHYLTRANSFERASE"/>
    <property type="match status" value="1"/>
</dbReference>
<dbReference type="HAMAP" id="MF_00605">
    <property type="entry name" value="TrmD"/>
    <property type="match status" value="1"/>
</dbReference>
<evidence type="ECO:0000256" key="15">
    <source>
        <dbReference type="HAMAP-Rule" id="MF_00605"/>
    </source>
</evidence>
<dbReference type="SUPFAM" id="SSF75217">
    <property type="entry name" value="alpha/beta knot"/>
    <property type="match status" value="1"/>
</dbReference>
<feature type="domain" description="tRNA methyltransferase TRMD/TRM10-type" evidence="18">
    <location>
        <begin position="1"/>
        <end position="215"/>
    </location>
</feature>
<accession>A0A1F4NRM2</accession>
<dbReference type="GO" id="GO:0005829">
    <property type="term" value="C:cytosol"/>
    <property type="evidence" value="ECO:0007669"/>
    <property type="project" value="TreeGrafter"/>
</dbReference>
<keyword evidence="11 15" id="KW-0819">tRNA processing</keyword>